<sequence length="1483" mass="159928">MGPGDRDVTTTGTPPGVEDVLALSPLQQGLYSLAGLTADDGGPDPYVIAMAADVDGALDAGLLRTCAEAMLVRHPNLRASFFQGNLSRPVAVVPSAIELPWRHVQADEEQALSLEAQERARRFDLGRGPLVRFLLIEKPGQRWRLVIVAHHIAIDGWSLPVFVGELLALYGATGDVTALPAAVRPYRDYIGWLAGRDQQASRARWQAHLYGLDAPTLLSPVLAGRETQPGLPSRTEVSLDERQSAAIFEAARQRGVTVNTLFQMAWAAILSVFTDRTDVVYGVTVSGRPDELAGVESMVGLFINTVPLRVRVDPSVAVGSQCLALQREAAELREHSYLSHTELRSLGGIGELYDTLLVYENFPPGGLVGSDEFELGGAVLRPSALESLSHFPVTIAAHPTHGRLTVLVETLDGALGLVDPQALGRRVLAVVQRLLDRWERPLREVTVTLDDDPQPAGAPVIAEDDLSHNGFHTAFSATAEQRLGSVALSWDGGALSYRELDDAADRLAAELSRRGVGDETAVPIRLRRGPDYVVAMLAVLKAGAMIVPLDPAMPDERVAEILRQIGAGPRALVVDETLLAAVDSEPDADYRPASARPGQAAYVVFTSGTTGKPKGVIGTHQALLAYCADHAHQVLRPAAKRLGRPLRVAHAWSFTFDAAWQPLAALLDGHTVHIVSDEVQRDAEALVDTIGRFAIDMIDTTPSMFASLRAAGLLSRVPLAVLALGGEAIDTATWQGIQAECERTWMSAHNCYGPTETTVEAVVAAIAEHPQPCIGHATESTAAYVLDRWLRPVPDGIYGDLYLAGGQLTRGYLGRPGETAARFVADPFTPGARMYRTGDVVRRRADSKALEFLGRSDDQVKIRGFRVEPGEVAATLHAHPGVRHAHVAVRQHRSGPRLVAYVVTDTQPAELRRMLSTTLPRHLVPHHIVAVDEIPLTTNGKVDDGALAALGTGTSAEGSEQPATETERVLAEVLAEVLGAPAGSGVDVTADFLDLGLDSIVALSVVQAVRRRGVALRARLMLDCATVRELAAAIDSDAAAVERSERADDEQAASGPIPLLPNGRWLYQYGDPRRLAQTEVFRLPAHITRAHLEALLRNVVDGHEVLRTRLDRDAWALVAHPPGPVLSEATGSGDLNAAVAEQAERSVQRMDPQNGSMLDAVWLHHPAVEGGLLVLTAHVLALDPSSWRILVGELENAWHAVASGRAPLPVREHTSLRQWSRLLADRAAELDTCGFWEQQFEGEDPDIGARRIDPATDRMADVTITMSFADPEVTARLLTGSVPVTDVLAAATARALTDWRRHRDQPTPAPLLALETHGRSDAVVSDRDEVDTGDTAGLLSMIYPLRLTADDARGVSAQMAAIPGDAIDYGLLRYLRKDTAERLGAHRDPQVLLNYLGRIELDASDHALRQDRSLQADVTPIPEPNVAVRHELTIMAAVIDRDGSAVLGTQWRTLPDILSGDDIAAMQAMWLDALREVLREVTT</sequence>
<reference evidence="1" key="1">
    <citation type="submission" date="2021-07" db="EMBL/GenBank/DDBJ databases">
        <title>Complete Genome Sequences of Mycobacterium farcinogenes Isolated from Clinical Specimens from Patients in Thailand.</title>
        <authorList>
            <person name="Sodsai P."/>
        </authorList>
    </citation>
    <scope>NUCLEOTIDE SEQUENCE</scope>
    <source>
        <strain evidence="1">BKK/CU-MFGFA-001</strain>
    </source>
</reference>
<dbReference type="Proteomes" id="UP000825598">
    <property type="component" value="Chromosome"/>
</dbReference>
<accession>A0ACD1FMV7</accession>
<evidence type="ECO:0000313" key="2">
    <source>
        <dbReference type="Proteomes" id="UP000825598"/>
    </source>
</evidence>
<keyword evidence="2" id="KW-1185">Reference proteome</keyword>
<organism evidence="1 2">
    <name type="scientific">Mycolicibacterium farcinogenes</name>
    <name type="common">Mycobacterium farcinogenes</name>
    <dbReference type="NCBI Taxonomy" id="1802"/>
    <lineage>
        <taxon>Bacteria</taxon>
        <taxon>Bacillati</taxon>
        <taxon>Actinomycetota</taxon>
        <taxon>Actinomycetes</taxon>
        <taxon>Mycobacteriales</taxon>
        <taxon>Mycobacteriaceae</taxon>
        <taxon>Mycolicibacterium</taxon>
    </lineage>
</organism>
<proteinExistence type="predicted"/>
<evidence type="ECO:0000313" key="1">
    <source>
        <dbReference type="EMBL" id="QZH68376.1"/>
    </source>
</evidence>
<name>A0ACD1FMV7_MYCFR</name>
<protein>
    <submittedName>
        <fullName evidence="1">Amino acid adenylation domain-containing protein</fullName>
    </submittedName>
</protein>
<dbReference type="EMBL" id="CP081673">
    <property type="protein sequence ID" value="QZH68376.1"/>
    <property type="molecule type" value="Genomic_DNA"/>
</dbReference>
<gene>
    <name evidence="1" type="ORF">K6L26_12535</name>
</gene>